<dbReference type="KEGG" id="slau:SLA_2467"/>
<dbReference type="Pfam" id="PF08592">
    <property type="entry name" value="Anthrone_oxy"/>
    <property type="match status" value="1"/>
</dbReference>
<feature type="transmembrane region" description="Helical" evidence="1">
    <location>
        <begin position="136"/>
        <end position="156"/>
    </location>
</feature>
<reference evidence="2 3" key="1">
    <citation type="journal article" date="2016" name="Genome Announc.">
        <title>Complete Genome Sequence of Thiostrepton-Producing Streptomyces laurentii ATCC 31255.</title>
        <authorList>
            <person name="Doi K."/>
            <person name="Fujino Y."/>
            <person name="Nagayoshi Y."/>
            <person name="Ohshima T."/>
            <person name="Ogata S."/>
        </authorList>
    </citation>
    <scope>NUCLEOTIDE SEQUENCE [LARGE SCALE GENOMIC DNA]</scope>
    <source>
        <strain evidence="2 3">ATCC 31255</strain>
    </source>
</reference>
<feature type="transmembrane region" description="Helical" evidence="1">
    <location>
        <begin position="56"/>
        <end position="74"/>
    </location>
</feature>
<keyword evidence="1" id="KW-0472">Membrane</keyword>
<gene>
    <name evidence="2" type="ORF">SLA_2467</name>
</gene>
<accession>A0A160NYM6</accession>
<keyword evidence="1" id="KW-0812">Transmembrane</keyword>
<organism evidence="2 3">
    <name type="scientific">Streptomyces laurentii</name>
    <dbReference type="NCBI Taxonomy" id="39478"/>
    <lineage>
        <taxon>Bacteria</taxon>
        <taxon>Bacillati</taxon>
        <taxon>Actinomycetota</taxon>
        <taxon>Actinomycetes</taxon>
        <taxon>Kitasatosporales</taxon>
        <taxon>Streptomycetaceae</taxon>
        <taxon>Streptomyces</taxon>
    </lineage>
</organism>
<keyword evidence="1" id="KW-1133">Transmembrane helix</keyword>
<evidence type="ECO:0000313" key="3">
    <source>
        <dbReference type="Proteomes" id="UP000217676"/>
    </source>
</evidence>
<evidence type="ECO:0000256" key="1">
    <source>
        <dbReference type="SAM" id="Phobius"/>
    </source>
</evidence>
<dbReference type="InterPro" id="IPR013901">
    <property type="entry name" value="Anthrone_oxy"/>
</dbReference>
<dbReference type="Proteomes" id="UP000217676">
    <property type="component" value="Chromosome"/>
</dbReference>
<keyword evidence="3" id="KW-1185">Reference proteome</keyword>
<dbReference type="RefSeq" id="WP_359875495.1">
    <property type="nucleotide sequence ID" value="NZ_JBEYHT010000012.1"/>
</dbReference>
<dbReference type="AlphaFoldDB" id="A0A160NYM6"/>
<protein>
    <submittedName>
        <fullName evidence="2">Integral-membrane protein</fullName>
    </submittedName>
</protein>
<evidence type="ECO:0000313" key="2">
    <source>
        <dbReference type="EMBL" id="BAU83394.1"/>
    </source>
</evidence>
<sequence length="164" mass="17274">MAALLLFLAVVSTGLYAGFLLIFRTGIMPALARLTDEEFVTVMRRINEYVPKPVFLLVFLGVAVLPAAALFVPVDGRSDTRKWLVVAGLVAALANHLVTVAGNIPLNAALAAPEAEGTPAATVRAAFEARWNRFHLLRTLLILASFVLLAASAVLADPAGPASA</sequence>
<name>A0A160NYM6_STRLU</name>
<dbReference type="EMBL" id="AP017424">
    <property type="protein sequence ID" value="BAU83394.1"/>
    <property type="molecule type" value="Genomic_DNA"/>
</dbReference>
<proteinExistence type="predicted"/>